<dbReference type="EMBL" id="JACHXZ010000002">
    <property type="protein sequence ID" value="MBB3168544.1"/>
    <property type="molecule type" value="Genomic_DNA"/>
</dbReference>
<name>A0A839UKB3_9GAMM</name>
<comment type="caution">
    <text evidence="2">The sequence shown here is derived from an EMBL/GenBank/DDBJ whole genome shotgun (WGS) entry which is preliminary data.</text>
</comment>
<protein>
    <submittedName>
        <fullName evidence="2">Uncharacterized protein (DUF58 family)</fullName>
    </submittedName>
</protein>
<sequence length="312" mass="34799">MTSVLQPTGPYVALPDLVRTRLAAADLSMPAKVRSQSLLHGARRTHFRGRGMEFAEIRPYQAGDDVRTIDWRVTARAQKPFTKLYSEEREKPVFLLVDQRASMFFGSQRCFKSVYAAHVACHLGWAASLAGDRIGAMLAHTTGVTDLRPKGRQHAMLSFINQLHTCNNQLRQPFKGPDEASLTQLLSQCRRALKPGSTLVIISDFSDWEPACERLLALLCRHNDVMLLQVFDALEAKPPVNDKLALSNGTSSLPLNDAYAAQLAQRFADRSAQLLNSARGLGCRYHQLDTATPLTPWLRQQFGRTRRSNNTG</sequence>
<gene>
    <name evidence="2" type="ORF">FHS30_001728</name>
</gene>
<organism evidence="2 3">
    <name type="scientific">Simiduia aestuariiviva</name>
    <dbReference type="NCBI Taxonomy" id="1510459"/>
    <lineage>
        <taxon>Bacteria</taxon>
        <taxon>Pseudomonadati</taxon>
        <taxon>Pseudomonadota</taxon>
        <taxon>Gammaproteobacteria</taxon>
        <taxon>Cellvibrionales</taxon>
        <taxon>Cellvibrionaceae</taxon>
        <taxon>Simiduia</taxon>
    </lineage>
</organism>
<evidence type="ECO:0000313" key="2">
    <source>
        <dbReference type="EMBL" id="MBB3168544.1"/>
    </source>
</evidence>
<evidence type="ECO:0000259" key="1">
    <source>
        <dbReference type="Pfam" id="PF01882"/>
    </source>
</evidence>
<accession>A0A839UKB3</accession>
<keyword evidence="3" id="KW-1185">Reference proteome</keyword>
<dbReference type="Proteomes" id="UP000559987">
    <property type="component" value="Unassembled WGS sequence"/>
</dbReference>
<dbReference type="Pfam" id="PF01882">
    <property type="entry name" value="DUF58"/>
    <property type="match status" value="1"/>
</dbReference>
<dbReference type="InterPro" id="IPR002881">
    <property type="entry name" value="DUF58"/>
</dbReference>
<evidence type="ECO:0000313" key="3">
    <source>
        <dbReference type="Proteomes" id="UP000559987"/>
    </source>
</evidence>
<dbReference type="PANTHER" id="PTHR33608">
    <property type="entry name" value="BLL2464 PROTEIN"/>
    <property type="match status" value="1"/>
</dbReference>
<dbReference type="RefSeq" id="WP_183910018.1">
    <property type="nucleotide sequence ID" value="NZ_JACHXZ010000002.1"/>
</dbReference>
<feature type="domain" description="DUF58" evidence="1">
    <location>
        <begin position="56"/>
        <end position="251"/>
    </location>
</feature>
<proteinExistence type="predicted"/>
<reference evidence="2 3" key="1">
    <citation type="submission" date="2020-08" db="EMBL/GenBank/DDBJ databases">
        <title>Genomic Encyclopedia of Type Strains, Phase III (KMG-III): the genomes of soil and plant-associated and newly described type strains.</title>
        <authorList>
            <person name="Whitman W."/>
        </authorList>
    </citation>
    <scope>NUCLEOTIDE SEQUENCE [LARGE SCALE GENOMIC DNA]</scope>
    <source>
        <strain evidence="2 3">CECT 8571</strain>
    </source>
</reference>
<dbReference type="PANTHER" id="PTHR33608:SF12">
    <property type="entry name" value="DUF58 DOMAIN-CONTAINING PROTEIN"/>
    <property type="match status" value="1"/>
</dbReference>
<dbReference type="AlphaFoldDB" id="A0A839UKB3"/>